<dbReference type="Gene3D" id="1.10.10.10">
    <property type="entry name" value="Winged helix-like DNA-binding domain superfamily/Winged helix DNA-binding domain"/>
    <property type="match status" value="1"/>
</dbReference>
<evidence type="ECO:0000256" key="2">
    <source>
        <dbReference type="ARBA" id="ARBA00023015"/>
    </source>
</evidence>
<dbReference type="OrthoDB" id="24735at2157"/>
<dbReference type="Gene3D" id="1.10.60.10">
    <property type="entry name" value="Iron dependent repressor, metal binding and dimerisation domain"/>
    <property type="match status" value="1"/>
</dbReference>
<dbReference type="InterPro" id="IPR022687">
    <property type="entry name" value="HTH_DTXR"/>
</dbReference>
<dbReference type="eggNOG" id="arCOG02099">
    <property type="taxonomic scope" value="Archaea"/>
</dbReference>
<evidence type="ECO:0000256" key="3">
    <source>
        <dbReference type="ARBA" id="ARBA00023125"/>
    </source>
</evidence>
<protein>
    <submittedName>
        <fullName evidence="6">Iron (Metal) dependent repressor, DtxR family</fullName>
    </submittedName>
</protein>
<dbReference type="GO" id="GO:0046983">
    <property type="term" value="F:protein dimerization activity"/>
    <property type="evidence" value="ECO:0007669"/>
    <property type="project" value="InterPro"/>
</dbReference>
<dbReference type="PaxDb" id="572546-Arcpr_0048"/>
<dbReference type="InterPro" id="IPR022689">
    <property type="entry name" value="Iron_dep_repressor"/>
</dbReference>
<dbReference type="GeneID" id="8738693"/>
<evidence type="ECO:0000313" key="6">
    <source>
        <dbReference type="EMBL" id="ADB57124.1"/>
    </source>
</evidence>
<dbReference type="EMBL" id="CP001857">
    <property type="protein sequence ID" value="ADB57124.1"/>
    <property type="molecule type" value="Genomic_DNA"/>
</dbReference>
<dbReference type="InterPro" id="IPR050536">
    <property type="entry name" value="DtxR_MntR_Metal-Reg"/>
</dbReference>
<dbReference type="PANTHER" id="PTHR33238:SF7">
    <property type="entry name" value="IRON-DEPENDENT TRANSCRIPTIONAL REGULATOR"/>
    <property type="match status" value="1"/>
</dbReference>
<feature type="domain" description="HTH dtxR-type" evidence="5">
    <location>
        <begin position="1"/>
        <end position="62"/>
    </location>
</feature>
<dbReference type="InterPro" id="IPR036388">
    <property type="entry name" value="WH-like_DNA-bd_sf"/>
</dbReference>
<organism evidence="6 7">
    <name type="scientific">Archaeoglobus profundus (strain DSM 5631 / JCM 9629 / NBRC 100127 / Av18)</name>
    <dbReference type="NCBI Taxonomy" id="572546"/>
    <lineage>
        <taxon>Archaea</taxon>
        <taxon>Methanobacteriati</taxon>
        <taxon>Methanobacteriota</taxon>
        <taxon>Archaeoglobi</taxon>
        <taxon>Archaeoglobales</taxon>
        <taxon>Archaeoglobaceae</taxon>
        <taxon>Archaeoglobus</taxon>
    </lineage>
</organism>
<dbReference type="PANTHER" id="PTHR33238">
    <property type="entry name" value="IRON (METAL) DEPENDENT REPRESSOR, DTXR FAMILY"/>
    <property type="match status" value="1"/>
</dbReference>
<dbReference type="Proteomes" id="UP000001901">
    <property type="component" value="Chromosome"/>
</dbReference>
<keyword evidence="3" id="KW-0238">DNA-binding</keyword>
<sequence length="193" mass="22344">MERVEEYLEAILDIQEKEKRVVRTSDIAKRLNVKPSSVTEMFIKLKDMGYVDYVPYRGVVLTEDGRRIAEKIKRYYKIFEKFFKFLGVDEEKAKELSCELEHHADEKVVERICTIISSVCDICDECKFEELPLSEAGKGKYVVLIAPKSAKDLIKVGDRIEVIENNDTIKIKVGEEIFELSKDFGKKIIVRKA</sequence>
<comment type="similarity">
    <text evidence="1">Belongs to the DtxR/MntR family.</text>
</comment>
<keyword evidence="7" id="KW-1185">Reference proteome</keyword>
<gene>
    <name evidence="6" type="ordered locus">Arcpr_0048</name>
</gene>
<keyword evidence="2" id="KW-0805">Transcription regulation</keyword>
<evidence type="ECO:0000313" key="7">
    <source>
        <dbReference type="Proteomes" id="UP000001901"/>
    </source>
</evidence>
<dbReference type="HOGENOM" id="CLU_069532_0_1_2"/>
<dbReference type="InterPro" id="IPR001367">
    <property type="entry name" value="Fe_dep_repressor"/>
</dbReference>
<keyword evidence="4" id="KW-0804">Transcription</keyword>
<dbReference type="STRING" id="572546.Arcpr_0048"/>
<dbReference type="Pfam" id="PF01325">
    <property type="entry name" value="Fe_dep_repress"/>
    <property type="match status" value="1"/>
</dbReference>
<evidence type="ECO:0000259" key="5">
    <source>
        <dbReference type="PROSITE" id="PS50944"/>
    </source>
</evidence>
<dbReference type="GO" id="GO:0046914">
    <property type="term" value="F:transition metal ion binding"/>
    <property type="evidence" value="ECO:0007669"/>
    <property type="project" value="InterPro"/>
</dbReference>
<evidence type="ECO:0000256" key="4">
    <source>
        <dbReference type="ARBA" id="ARBA00023163"/>
    </source>
</evidence>
<proteinExistence type="inferred from homology"/>
<accession>D2RFP9</accession>
<dbReference type="Pfam" id="PF02742">
    <property type="entry name" value="Fe_dep_repr_C"/>
    <property type="match status" value="1"/>
</dbReference>
<dbReference type="InterPro" id="IPR036390">
    <property type="entry name" value="WH_DNA-bd_sf"/>
</dbReference>
<dbReference type="GO" id="GO:0003700">
    <property type="term" value="F:DNA-binding transcription factor activity"/>
    <property type="evidence" value="ECO:0007669"/>
    <property type="project" value="InterPro"/>
</dbReference>
<dbReference type="GO" id="GO:0003677">
    <property type="term" value="F:DNA binding"/>
    <property type="evidence" value="ECO:0007669"/>
    <property type="project" value="UniProtKB-KW"/>
</dbReference>
<dbReference type="InterPro" id="IPR036421">
    <property type="entry name" value="Fe_dep_repressor_sf"/>
</dbReference>
<dbReference type="RefSeq" id="WP_012939460.1">
    <property type="nucleotide sequence ID" value="NC_013741.1"/>
</dbReference>
<dbReference type="PROSITE" id="PS50944">
    <property type="entry name" value="HTH_DTXR"/>
    <property type="match status" value="1"/>
</dbReference>
<dbReference type="AlphaFoldDB" id="D2RFP9"/>
<dbReference type="KEGG" id="apo:Arcpr_0048"/>
<dbReference type="SMART" id="SM00529">
    <property type="entry name" value="HTH_DTXR"/>
    <property type="match status" value="1"/>
</dbReference>
<reference evidence="6 7" key="1">
    <citation type="journal article" date="2010" name="Stand. Genomic Sci.">
        <title>Complete genome sequence of Archaeoglobus profundus type strain (AV18).</title>
        <authorList>
            <person name="von Jan M."/>
            <person name="Lapidus A."/>
            <person name="Del Rio T.G."/>
            <person name="Copeland A."/>
            <person name="Tice H."/>
            <person name="Cheng J.F."/>
            <person name="Lucas S."/>
            <person name="Chen F."/>
            <person name="Nolan M."/>
            <person name="Goodwin L."/>
            <person name="Han C."/>
            <person name="Pitluck S."/>
            <person name="Liolios K."/>
            <person name="Ivanova N."/>
            <person name="Mavromatis K."/>
            <person name="Ovchinnikova G."/>
            <person name="Chertkov O."/>
            <person name="Pati A."/>
            <person name="Chen A."/>
            <person name="Palaniappan K."/>
            <person name="Land M."/>
            <person name="Hauser L."/>
            <person name="Chang Y.J."/>
            <person name="Jeffries C.D."/>
            <person name="Saunders E."/>
            <person name="Brettin T."/>
            <person name="Detter J.C."/>
            <person name="Chain P."/>
            <person name="Eichinger K."/>
            <person name="Huber H."/>
            <person name="Spring S."/>
            <person name="Rohde M."/>
            <person name="Goker M."/>
            <person name="Wirth R."/>
            <person name="Woyke T."/>
            <person name="Bristow J."/>
            <person name="Eisen J.A."/>
            <person name="Markowitz V."/>
            <person name="Hugenholtz P."/>
            <person name="Kyrpides N.C."/>
            <person name="Klenk H.P."/>
        </authorList>
    </citation>
    <scope>NUCLEOTIDE SEQUENCE [LARGE SCALE GENOMIC DNA]</scope>
    <source>
        <strain evidence="7">DSM 5631 / JCM 9629 / NBRC 100127 / Av18</strain>
    </source>
</reference>
<evidence type="ECO:0000256" key="1">
    <source>
        <dbReference type="ARBA" id="ARBA00007871"/>
    </source>
</evidence>
<name>D2RFP9_ARCPA</name>
<dbReference type="SUPFAM" id="SSF46785">
    <property type="entry name" value="Winged helix' DNA-binding domain"/>
    <property type="match status" value="1"/>
</dbReference>